<feature type="transmembrane region" description="Helical" evidence="8">
    <location>
        <begin position="232"/>
        <end position="250"/>
    </location>
</feature>
<dbReference type="AlphaFoldDB" id="A0A0N9HU01"/>
<dbReference type="GO" id="GO:0005886">
    <property type="term" value="C:plasma membrane"/>
    <property type="evidence" value="ECO:0007669"/>
    <property type="project" value="UniProtKB-SubCell"/>
</dbReference>
<dbReference type="STRING" id="860235.AOZ06_05255"/>
<dbReference type="InterPro" id="IPR052017">
    <property type="entry name" value="TSUP"/>
</dbReference>
<keyword evidence="7 8" id="KW-0472">Membrane</keyword>
<dbReference type="RefSeq" id="WP_054288386.1">
    <property type="nucleotide sequence ID" value="NZ_CP012752.1"/>
</dbReference>
<dbReference type="PANTHER" id="PTHR30269:SF0">
    <property type="entry name" value="MEMBRANE TRANSPORTER PROTEIN YFCA-RELATED"/>
    <property type="match status" value="1"/>
</dbReference>
<dbReference type="EMBL" id="CP012752">
    <property type="protein sequence ID" value="ALG06411.1"/>
    <property type="molecule type" value="Genomic_DNA"/>
</dbReference>
<dbReference type="Pfam" id="PF01925">
    <property type="entry name" value="TauE"/>
    <property type="match status" value="1"/>
</dbReference>
<keyword evidence="3" id="KW-0813">Transport</keyword>
<feature type="transmembrane region" description="Helical" evidence="8">
    <location>
        <begin position="39"/>
        <end position="57"/>
    </location>
</feature>
<feature type="transmembrane region" description="Helical" evidence="8">
    <location>
        <begin position="69"/>
        <end position="94"/>
    </location>
</feature>
<feature type="transmembrane region" description="Helical" evidence="8">
    <location>
        <begin position="202"/>
        <end position="225"/>
    </location>
</feature>
<organism evidence="9 10">
    <name type="scientific">Kibdelosporangium phytohabitans</name>
    <dbReference type="NCBI Taxonomy" id="860235"/>
    <lineage>
        <taxon>Bacteria</taxon>
        <taxon>Bacillati</taxon>
        <taxon>Actinomycetota</taxon>
        <taxon>Actinomycetes</taxon>
        <taxon>Pseudonocardiales</taxon>
        <taxon>Pseudonocardiaceae</taxon>
        <taxon>Kibdelosporangium</taxon>
    </lineage>
</organism>
<evidence type="ECO:0000256" key="4">
    <source>
        <dbReference type="ARBA" id="ARBA00022475"/>
    </source>
</evidence>
<keyword evidence="6 8" id="KW-1133">Transmembrane helix</keyword>
<evidence type="ECO:0000313" key="10">
    <source>
        <dbReference type="Proteomes" id="UP000063699"/>
    </source>
</evidence>
<comment type="similarity">
    <text evidence="2 8">Belongs to the 4-toluene sulfonate uptake permease (TSUP) (TC 2.A.102) family.</text>
</comment>
<evidence type="ECO:0000256" key="1">
    <source>
        <dbReference type="ARBA" id="ARBA00004651"/>
    </source>
</evidence>
<feature type="transmembrane region" description="Helical" evidence="8">
    <location>
        <begin position="100"/>
        <end position="118"/>
    </location>
</feature>
<reference evidence="9 10" key="1">
    <citation type="submission" date="2015-07" db="EMBL/GenBank/DDBJ databases">
        <title>Genome sequencing of Kibdelosporangium phytohabitans.</title>
        <authorList>
            <person name="Qin S."/>
            <person name="Xing K."/>
        </authorList>
    </citation>
    <scope>NUCLEOTIDE SEQUENCE [LARGE SCALE GENOMIC DNA]</scope>
    <source>
        <strain evidence="9 10">KLBMP1111</strain>
    </source>
</reference>
<evidence type="ECO:0000256" key="3">
    <source>
        <dbReference type="ARBA" id="ARBA00022448"/>
    </source>
</evidence>
<dbReference type="OrthoDB" id="3782574at2"/>
<accession>A0A0N9HU01</accession>
<feature type="transmembrane region" description="Helical" evidence="8">
    <location>
        <begin position="7"/>
        <end position="33"/>
    </location>
</feature>
<sequence length="252" mass="26328">MTELRLVVMAVVGLAAGVLNYAAASGSIIPFLVMCSFGVPMPMANATVLTATPASFIRALWEIKTLPRLMVVPLIVSALASIGGAVVVATLVTGDLFRVAVPYVLIFAVVALVSFGHVRKRIDEVARRRHRSPQVSHRLLVPGVAATSAYAGMFGASVGVLILALCSAVTPWPWRQIAAVKNLTCLTTSTCGLMVYAASDLVLWPTAIVLAITMAVGGAVGKVVADRVRAVVLRRSVAAVTLVAALALIWTS</sequence>
<keyword evidence="4 8" id="KW-1003">Cell membrane</keyword>
<evidence type="ECO:0000256" key="5">
    <source>
        <dbReference type="ARBA" id="ARBA00022692"/>
    </source>
</evidence>
<dbReference type="Proteomes" id="UP000063699">
    <property type="component" value="Chromosome"/>
</dbReference>
<gene>
    <name evidence="9" type="ORF">AOZ06_05255</name>
</gene>
<dbReference type="PANTHER" id="PTHR30269">
    <property type="entry name" value="TRANSMEMBRANE PROTEIN YFCA"/>
    <property type="match status" value="1"/>
</dbReference>
<keyword evidence="10" id="KW-1185">Reference proteome</keyword>
<evidence type="ECO:0000256" key="7">
    <source>
        <dbReference type="ARBA" id="ARBA00023136"/>
    </source>
</evidence>
<evidence type="ECO:0000256" key="8">
    <source>
        <dbReference type="RuleBase" id="RU363041"/>
    </source>
</evidence>
<protein>
    <recommendedName>
        <fullName evidence="8">Probable membrane transporter protein</fullName>
    </recommendedName>
</protein>
<keyword evidence="5 8" id="KW-0812">Transmembrane</keyword>
<feature type="transmembrane region" description="Helical" evidence="8">
    <location>
        <begin position="139"/>
        <end position="165"/>
    </location>
</feature>
<comment type="subcellular location">
    <subcellularLocation>
        <location evidence="1 8">Cell membrane</location>
        <topology evidence="1 8">Multi-pass membrane protein</topology>
    </subcellularLocation>
</comment>
<proteinExistence type="inferred from homology"/>
<evidence type="ECO:0000313" key="9">
    <source>
        <dbReference type="EMBL" id="ALG06411.1"/>
    </source>
</evidence>
<dbReference type="InterPro" id="IPR002781">
    <property type="entry name" value="TM_pro_TauE-like"/>
</dbReference>
<evidence type="ECO:0000256" key="2">
    <source>
        <dbReference type="ARBA" id="ARBA00009142"/>
    </source>
</evidence>
<name>A0A0N9HU01_9PSEU</name>
<evidence type="ECO:0000256" key="6">
    <source>
        <dbReference type="ARBA" id="ARBA00022989"/>
    </source>
</evidence>
<dbReference type="KEGG" id="kphy:AOZ06_05255"/>